<accession>A0A6J7JFV7</accession>
<reference evidence="2" key="1">
    <citation type="submission" date="2020-05" db="EMBL/GenBank/DDBJ databases">
        <authorList>
            <person name="Chiriac C."/>
            <person name="Salcher M."/>
            <person name="Ghai R."/>
            <person name="Kavagutti S V."/>
        </authorList>
    </citation>
    <scope>NUCLEOTIDE SEQUENCE</scope>
</reference>
<evidence type="ECO:0000313" key="2">
    <source>
        <dbReference type="EMBL" id="CAB4941809.1"/>
    </source>
</evidence>
<name>A0A6J7JFV7_9ZZZZ</name>
<proteinExistence type="predicted"/>
<protein>
    <submittedName>
        <fullName evidence="2">Unannotated protein</fullName>
    </submittedName>
</protein>
<dbReference type="EMBL" id="CAFBMH010000243">
    <property type="protein sequence ID" value="CAB4941809.1"/>
    <property type="molecule type" value="Genomic_DNA"/>
</dbReference>
<evidence type="ECO:0000256" key="1">
    <source>
        <dbReference type="SAM" id="MobiDB-lite"/>
    </source>
</evidence>
<sequence>MLRQLEVQDDAIRQADENELPSGDELAAEVERFLREQDE</sequence>
<feature type="region of interest" description="Disordered" evidence="1">
    <location>
        <begin position="1"/>
        <end position="25"/>
    </location>
</feature>
<dbReference type="AlphaFoldDB" id="A0A6J7JFV7"/>
<gene>
    <name evidence="2" type="ORF">UFOPK3543_03303</name>
</gene>
<organism evidence="2">
    <name type="scientific">freshwater metagenome</name>
    <dbReference type="NCBI Taxonomy" id="449393"/>
    <lineage>
        <taxon>unclassified sequences</taxon>
        <taxon>metagenomes</taxon>
        <taxon>ecological metagenomes</taxon>
    </lineage>
</organism>